<dbReference type="Proteomes" id="UP000789405">
    <property type="component" value="Unassembled WGS sequence"/>
</dbReference>
<dbReference type="SUPFAM" id="SSF81901">
    <property type="entry name" value="HCP-like"/>
    <property type="match status" value="1"/>
</dbReference>
<dbReference type="Gene3D" id="1.25.40.10">
    <property type="entry name" value="Tetratricopeptide repeat domain"/>
    <property type="match status" value="1"/>
</dbReference>
<evidence type="ECO:0000313" key="1">
    <source>
        <dbReference type="EMBL" id="CAG8525677.1"/>
    </source>
</evidence>
<organism evidence="1 2">
    <name type="scientific">Dentiscutata erythropus</name>
    <dbReference type="NCBI Taxonomy" id="1348616"/>
    <lineage>
        <taxon>Eukaryota</taxon>
        <taxon>Fungi</taxon>
        <taxon>Fungi incertae sedis</taxon>
        <taxon>Mucoromycota</taxon>
        <taxon>Glomeromycotina</taxon>
        <taxon>Glomeromycetes</taxon>
        <taxon>Diversisporales</taxon>
        <taxon>Gigasporaceae</taxon>
        <taxon>Dentiscutata</taxon>
    </lineage>
</organism>
<evidence type="ECO:0000313" key="2">
    <source>
        <dbReference type="Proteomes" id="UP000789405"/>
    </source>
</evidence>
<sequence>MESQKSFVLGDGEGLFQVAEFYHLGFYVMKNRKKEFEYFLKSVETNYDMGIWKTTLCYHFGYGININYD</sequence>
<reference evidence="1" key="1">
    <citation type="submission" date="2021-06" db="EMBL/GenBank/DDBJ databases">
        <authorList>
            <person name="Kallberg Y."/>
            <person name="Tangrot J."/>
            <person name="Rosling A."/>
        </authorList>
    </citation>
    <scope>NUCLEOTIDE SEQUENCE</scope>
    <source>
        <strain evidence="1">MA453B</strain>
    </source>
</reference>
<dbReference type="InterPro" id="IPR011990">
    <property type="entry name" value="TPR-like_helical_dom_sf"/>
</dbReference>
<dbReference type="OrthoDB" id="2384430at2759"/>
<name>A0A9N9FD34_9GLOM</name>
<keyword evidence="2" id="KW-1185">Reference proteome</keyword>
<dbReference type="AlphaFoldDB" id="A0A9N9FD34"/>
<gene>
    <name evidence="1" type="ORF">DERYTH_LOCUS4094</name>
</gene>
<protein>
    <submittedName>
        <fullName evidence="1">14090_t:CDS:1</fullName>
    </submittedName>
</protein>
<dbReference type="EMBL" id="CAJVPY010001528">
    <property type="protein sequence ID" value="CAG8525677.1"/>
    <property type="molecule type" value="Genomic_DNA"/>
</dbReference>
<comment type="caution">
    <text evidence="1">The sequence shown here is derived from an EMBL/GenBank/DDBJ whole genome shotgun (WGS) entry which is preliminary data.</text>
</comment>
<proteinExistence type="predicted"/>
<accession>A0A9N9FD34</accession>